<accession>A0A2R4LYJ6</accession>
<keyword evidence="1" id="KW-0614">Plasmid</keyword>
<gene>
    <name evidence="1" type="ORF">DA792_01790</name>
</gene>
<dbReference type="KEGG" id="cbak:DA792_01790"/>
<dbReference type="AlphaFoldDB" id="A0A2R4LYJ6"/>
<dbReference type="EMBL" id="CP028472">
    <property type="protein sequence ID" value="AVW89938.1"/>
    <property type="molecule type" value="Genomic_DNA"/>
</dbReference>
<name>A0A2R4LYJ6_9RHOB</name>
<protein>
    <submittedName>
        <fullName evidence="1">Uncharacterized protein</fullName>
    </submittedName>
</protein>
<dbReference type="OrthoDB" id="1988917at2"/>
<dbReference type="Proteomes" id="UP000241447">
    <property type="component" value="Plasmid pCBLh4a"/>
</dbReference>
<geneLocation type="plasmid" evidence="2">
    <name>pcblh4a</name>
</geneLocation>
<evidence type="ECO:0000313" key="2">
    <source>
        <dbReference type="Proteomes" id="UP000241447"/>
    </source>
</evidence>
<organism evidence="1 2">
    <name type="scientific">Celeribacter baekdonensis</name>
    <dbReference type="NCBI Taxonomy" id="875171"/>
    <lineage>
        <taxon>Bacteria</taxon>
        <taxon>Pseudomonadati</taxon>
        <taxon>Pseudomonadota</taxon>
        <taxon>Alphaproteobacteria</taxon>
        <taxon>Rhodobacterales</taxon>
        <taxon>Roseobacteraceae</taxon>
        <taxon>Celeribacter</taxon>
    </lineage>
</organism>
<dbReference type="RefSeq" id="WP_107717882.1">
    <property type="nucleotide sequence ID" value="NZ_CP028472.1"/>
</dbReference>
<evidence type="ECO:0000313" key="1">
    <source>
        <dbReference type="EMBL" id="AVW89938.1"/>
    </source>
</evidence>
<proteinExistence type="predicted"/>
<reference evidence="1 2" key="1">
    <citation type="submission" date="2018-03" db="EMBL/GenBank/DDBJ databases">
        <title>The Complete Genome of Celeribacter baekdonensis strain LH4, a Thiosulfate-Oxidizing Alphaproteobacterium Isolated from Gulf of Mexico Continental Slope Sediments.</title>
        <authorList>
            <person name="Flood B.E."/>
            <person name="Bailey J.V."/>
            <person name="Leprich D."/>
        </authorList>
    </citation>
    <scope>NUCLEOTIDE SEQUENCE [LARGE SCALE GENOMIC DNA]</scope>
    <source>
        <strain evidence="1 2">LH4</strain>
        <plasmid evidence="2">Plasmid pcblh4a</plasmid>
    </source>
</reference>
<sequence>MTTLTTPQRDFGLTGEQTDGDIRALSFSTPNLPVRVFQNGGHVEIGSRAIVVNPGVTPVPFYPSGLRDHIAPLGAAFLREVSLRSDTTLVTLALDRLSAPADLCSAPGWRRLDTLPGMASVSGAAGLPLFRSPRDRVTTIQATPDRLAPTLPPGPPQCWGVFMNLWFAPAGTACLIHNSHPFLEYHVQISGDGAMQKFRRNDLSTLYENQYLAPGAAHGIYAVQPAGDGSFLYPWHQYVARTDCLWLAVELVPEGPAPRPQTSDTHTGQCCHH</sequence>